<proteinExistence type="predicted"/>
<comment type="caution">
    <text evidence="2">The sequence shown here is derived from an EMBL/GenBank/DDBJ whole genome shotgun (WGS) entry which is preliminary data.</text>
</comment>
<dbReference type="PATRIC" id="fig|907348.3.peg.1508"/>
<sequence>MDDMVMKMFRKISASVACCVSLFAVAGCDVGLGESVDTSAPTLSIEYPPIAAVIKDTFVLYGSCDDDKDVASVSVQVVNTETKEVVDTLNATIDAGGKSWRVDVNPYIEETGKYKYLDGTYQFSVSAVDGAGHSSGESSRTFDLDNTAPVFIISKPGVRKGENKSASKYGSVFTIDGTIADDHTIAVMDVKIFSSTTGELLSAETYDGEQLESFREEEIATAGGTSVTIAQYGSGTRYSQLHPNDSGTETYYAEISLSDNAETYNNPAESDRSAAESKADSIGNTTSKLYLYDDVYTSLMSTKKGLGLSAADLKNILNGTVSNDEALAKLAESETDTSADTDSKLLFSLNPESNPTYTVSGYGFDFSGNGTIQSASSGNTVNFTLNSGLDGVKVDPSTLKVWIKRYESKPNDESSIKEDIASLVGKVGPLDANAKSDGEKTISDEDKQRISDEDGWTCIFDYCDYTGSSVDVESVAITLPTNIKINKYYILAATGYDVDDVAFSHNTVYGFAGNEQGIAPTIEFTSPENAAFVNASDFSFVGTAVVNSESLFVKKLVGTVTAASGSNSNIGSREITLSRMTVAEDMACEDSELGEAFTFDRSTGIWTFTPSKIPNFVSETGAATKYTLSLFAESSSGHNITMSTMVQLDTTKPVVTITTVTPTVSGADFDGSDNVYINGTVRIMGSIVEQNLASVTYDIWASTDLTKELTASDSILAQMKAATENNPNIPAAYDGNLETSNSIDVSFMSSMVTQGMIRGGAIAKDQPIKIRVVITATDKVGNVGIYSSDEYNDGKDFIIYQETDRPKITFGNADSSVTSESGINSETNLFGTTSNNKLSLSFEDDDSVAKYEVYLYNSDGTALAAVNDAYGDANPYSLSPNKTTASLNYLLPETEGVYQVKVVACDSGYVGVEATSFTDAFRRIEVGNFFIAVDSGAPTLSVDSVSAYVSTTDSITGTVSPSTKSFDNGTEISAVFLDSELQELATQPATLSATMDGTSWTFPLSALPANTSKKYILKITATDKYQQKSSTNVTFSMDPNEPTITEPTSKQTVKLDESSYVTLNVVVSDDDGGSGLSTVGYYLSEDNTAPSSYDSVTWTAMNQTNDDWRTTFDTSSVKNEDGILYAFFGAKDNAGNTQVSTSSIELTIDKTAPAITVTGFDGNAVSANGSATTKDSTKTFSVEVADTNLDSLVSDNSSVTVGTGSVSGDVTTYPVTVGWTDSNGSVEDSKTVTFTAKDTNGRETTKKVTLACDNNAPRVTLGTTNEFATSAPQLSGTIKDANITKSASDLKVYLVGSATKEGAVTIDSDGKWTATFSGVDAGTYGIALLAKDTFGNESAYATSGTTVPSFTGTAVALTNSKITIDATAPELSGSVKVGTSANPTTTVESSFYSNGSADIYIAGKVADETGGSGIDTSKVWILPYSKVTSETATDTNKATVDENGNFTFTLSSSSISKSGNVYIRVADKAGNITDTSLFAITFDNTAPKIQSATLSGTKVAGTESYTAYKSGTDESGNDKYFVNTTSGNTFSVSGIATDNLGLAKLELFVNGTSAGSITDENKLSEWKFENVVLASDSTSATLTLTDKAGNTAEKTIALVSDTTAPASQHDEGTTDSYFRIGDAAEDSVSDVGAKYTAGTYGNSTTIKVRGTFTETGSGTSLIYYKLFKNTLPTETELTDFAKDPDGKKTGYFSPLSSAEEKTVGGTKIESTFKTNISGFEEGKNYLALVAVDNVGNKAIDGITFTADEKTLNCYSINVDSKAPTVKGENGTALTNGAGEGDDAYIVFTGTATDANSGIKSVSVSVTIGEEDKAVSDVTVEDATGDDNTENDSNKKKWTAKIPKSLFSSISSGNCPVYATAIDNAGEGNKQTVSVGQISVDKVLPRVKLNSISDAYSSTENDDTEINGTIALSGTVEDENTLRENGENDVSNTVTKIRYAQFDTKPTSAPANNSASWQTLSGLSITGNYSFKVAGFDTTKLADEKYYYIQAVAVDKAGNEGYSEAKLVKVSQDTDRPIVKVTNITKSGSEYFLKYGTNAQISGSISDDDATSSAVVKVFKASSSEIKLGSDGKVDTSSLTGTTTFTESTGEWTFTPANTEDGSKDVYFYAEDNNGKVVYTGCTALLYPSNTTVTARPYFQYKTSDKEESATYLTYKSDSKSPVVAETTESDSGIDVDGKAASSSGNALLSSFVVGGTKKQNISFVITATDASGIAGLALDLYYIDSNGKTHYIANKATNWDVNEEDNKKYIAGVELVEDDSVTYENDNSKWAQTEEGVDTSWTWETGNIDISEVPTGTVTLNITPYDKAGLTGNQSFTFSVDNTGPAISVTSPATNEECTGDITIKGTTTDTGSAGAYTIQWIVPTDTERTTAGSKTDSAEKLAYYKGLKWNGGTGSLYDEATVNVWEFKFDGNYDEASSNANGFVFNAGNPNFTVYDSADFATNDDCTTSDIYNLPVYFMATDNLGNSTVYTSFSIRHNPQWDKPKTEFTYPTTKDYDKNASGTSQGYVTLGGTIRATGSAEIPSGTTTVGAIYVQVADSAAGFTASDKTKASTAVDIKNKTGTKTDGTSYTYSENDGGYGLTVVSAYEALEALKGTAVTVTDDAGAKTYGFSSKAAMDAWWGVKANGTASWNITLNSDDGMNPSGAEDSGTNDIALRACGINADGKFGAWSESVEIHIDDAAPTISSAVNQYSDTLTSSNIVSGTSAVASSSGQSYVSDMFLRGQWYLVLDILDETGISELTVKQTLIEDSSETTSTLAAGSGYFVASVNVDVTDLPKITDSTTTKKGRKVFIPISHEKSQVKYTVVAKDADATGHVANQEFSFKIDNDAPTLASIKNNETLLSVSSENTVIESNSVYAFGGESEDSGSGVERVVFYFMRKHDETTMTTTNDCLLDPMITTSTADSKVAMSGLTPLEITQGSETFYLYAKDISGSVTANTFEGTLDTHIREGGLVYIDGVYRKITSISGSTVNFEPALASSSSSIGSGKTVSFPIAQVIDANNTPELTSANPFTFATGKDDGDGMPESFTKSGTKWTWDASIHSVNIPDGPATLVVLAFDEAGNVAKKSYSVMVANNAPKLAKVFLGTDLNNNSKYENEEFETYNILGAAGNEQETYTLNFASFAEDYSDYVSNSTGKFTVKNKLAVIPEIVGGNGSIQMVAKKGATTETAVTSANGTAKASITDKTSTATSATALTDTTTVTADTFAASKVGNKFFAYELTNMELVGKTTGPVESDDGTDKSFSFTFWDSTEERTQGTNSQNAVLLVEDFEFDLVDGTAPKVVVNPFYWKKLNSNSIYGSDVTDEDDNYTVSSIGDLKGHIELENDIKDNTSITSVLGTDPKVSGKITFTGTAYDEHSLKSLAFTFSNGTVTPFNNVLMATYNQNTSKWTPATATMSDDGYEVSITEAAGDSYGVFNDSVYFGQKGHKIYWKLSIDTEKLSTTVATDMSLTVLATDLSGNVTSTDSTKISAPTKSPNYIPGQELSDSVTYTVTDGTTNYPIYQMDVVPYVTKVYTTLAKNKTSNWSVYNRTALGHYPVQSVVSNISGITLKTTTSEDVTLYGFNLNSSTATITSGSNSFVTTATGNLKLTVGTDSTYGQKVSFNVAKLSSGILNLKVGGISVLNNINNNNSKGAASGTGTAYANCYNRQPNGDTNNILADDIVFDVWEFNDRAAEPINGLAAGINMEINQTTGMLNYAFANGGLYFSMGGNTNKTTAYDATNSYSSIYWAGDYDTFASPCVGFHVDELGYTYAVDSGGDTNTSGSVDKWVFYSSRWTQGRRDTEGTLSGSNSLRLEEIGLKTGTSGLDYSLMKYRFLSSEFASTVNKTNSTTNLYMVYYDALCNQIRFRAGTFSGTDRQPTGGFQDEYTNGASSYYKTNNCQIIANGSAGATFKTSATESKTVAGISGRGAGQYVDVAVVKNGTRDVVCVVWYDVEANNMKFSYITDPISKWNSLKGNETAASWSTPQTIFSEGGEYCHIVADKNNHLHVAAYAGNGDVMYAYLDTYSSDAQTCTVDASGSVGEHLTLDVAVNSANHSIPYIGYYTGAIKKPKYAYLVDPTIEDSTATFTQVADGADSSELFTGDWEVAVVPTPSTMTTNREDKVNVGVWKSSGVLKDSKVGGEIKNSSSGGTFNGYSSTNWSKTFGNGTANGVLGYQISTATGSCLETAQMR</sequence>
<dbReference type="InterPro" id="IPR013783">
    <property type="entry name" value="Ig-like_fold"/>
</dbReference>
<dbReference type="Proteomes" id="UP000003571">
    <property type="component" value="Unassembled WGS sequence"/>
</dbReference>
<dbReference type="RefSeq" id="WP_002704325.1">
    <property type="nucleotide sequence ID" value="NZ_AGRW01000046.1"/>
</dbReference>
<name>H7EKS7_9SPIR</name>
<organism evidence="2 3">
    <name type="scientific">Treponema saccharophilum DSM 2985</name>
    <dbReference type="NCBI Taxonomy" id="907348"/>
    <lineage>
        <taxon>Bacteria</taxon>
        <taxon>Pseudomonadati</taxon>
        <taxon>Spirochaetota</taxon>
        <taxon>Spirochaetia</taxon>
        <taxon>Spirochaetales</taxon>
        <taxon>Treponemataceae</taxon>
        <taxon>Treponema</taxon>
    </lineage>
</organism>
<feature type="chain" id="PRO_5003609777" evidence="1">
    <location>
        <begin position="27"/>
        <end position="4175"/>
    </location>
</feature>
<evidence type="ECO:0000313" key="3">
    <source>
        <dbReference type="Proteomes" id="UP000003571"/>
    </source>
</evidence>
<feature type="signal peptide" evidence="1">
    <location>
        <begin position="1"/>
        <end position="26"/>
    </location>
</feature>
<protein>
    <submittedName>
        <fullName evidence="2">Uncharacterized protein</fullName>
    </submittedName>
</protein>
<dbReference type="Gene3D" id="2.60.40.10">
    <property type="entry name" value="Immunoglobulins"/>
    <property type="match status" value="2"/>
</dbReference>
<dbReference type="STRING" id="907348.TresaDRAFT_1977"/>
<keyword evidence="1" id="KW-0732">Signal</keyword>
<dbReference type="EMBL" id="AGRW01000046">
    <property type="protein sequence ID" value="EIC01835.1"/>
    <property type="molecule type" value="Genomic_DNA"/>
</dbReference>
<dbReference type="PROSITE" id="PS51257">
    <property type="entry name" value="PROKAR_LIPOPROTEIN"/>
    <property type="match status" value="1"/>
</dbReference>
<dbReference type="eggNOG" id="COG3420">
    <property type="taxonomic scope" value="Bacteria"/>
</dbReference>
<accession>H7EKS7</accession>
<dbReference type="OrthoDB" id="363270at2"/>
<keyword evidence="3" id="KW-1185">Reference proteome</keyword>
<reference evidence="2 3" key="1">
    <citation type="submission" date="2011-09" db="EMBL/GenBank/DDBJ databases">
        <title>The draft genome of Treponema saccharophilum DSM 2985.</title>
        <authorList>
            <consortium name="US DOE Joint Genome Institute (JGI-PGF)"/>
            <person name="Lucas S."/>
            <person name="Copeland A."/>
            <person name="Lapidus A."/>
            <person name="Glavina del Rio T."/>
            <person name="Dalin E."/>
            <person name="Tice H."/>
            <person name="Bruce D."/>
            <person name="Goodwin L."/>
            <person name="Pitluck S."/>
            <person name="Peters L."/>
            <person name="Kyrpides N."/>
            <person name="Mavromatis K."/>
            <person name="Ivanova N."/>
            <person name="Markowitz V."/>
            <person name="Cheng J.-F."/>
            <person name="Hugenholtz P."/>
            <person name="Woyke T."/>
            <person name="Wu D."/>
            <person name="Gronow S."/>
            <person name="Wellnitz S."/>
            <person name="Brambilla E."/>
            <person name="Klenk H.-P."/>
            <person name="Eisen J.A."/>
        </authorList>
    </citation>
    <scope>NUCLEOTIDE SEQUENCE [LARGE SCALE GENOMIC DNA]</scope>
    <source>
        <strain evidence="2 3">DSM 2985</strain>
    </source>
</reference>
<gene>
    <name evidence="2" type="ORF">TresaDRAFT_1977</name>
</gene>
<evidence type="ECO:0000313" key="2">
    <source>
        <dbReference type="EMBL" id="EIC01835.1"/>
    </source>
</evidence>
<evidence type="ECO:0000256" key="1">
    <source>
        <dbReference type="SAM" id="SignalP"/>
    </source>
</evidence>